<gene>
    <name evidence="5" type="ORF">M1O15_16170</name>
</gene>
<dbReference type="CDD" id="cd02440">
    <property type="entry name" value="AdoMet_MTases"/>
    <property type="match status" value="1"/>
</dbReference>
<dbReference type="GO" id="GO:0008168">
    <property type="term" value="F:methyltransferase activity"/>
    <property type="evidence" value="ECO:0007669"/>
    <property type="project" value="UniProtKB-KW"/>
</dbReference>
<comment type="caution">
    <text evidence="5">The sequence shown here is derived from an EMBL/GenBank/DDBJ whole genome shotgun (WGS) entry which is preliminary data.</text>
</comment>
<keyword evidence="6" id="KW-1185">Reference proteome</keyword>
<evidence type="ECO:0000256" key="3">
    <source>
        <dbReference type="ARBA" id="ARBA00022691"/>
    </source>
</evidence>
<dbReference type="PANTHER" id="PTHR43464">
    <property type="entry name" value="METHYLTRANSFERASE"/>
    <property type="match status" value="1"/>
</dbReference>
<dbReference type="InterPro" id="IPR029063">
    <property type="entry name" value="SAM-dependent_MTases_sf"/>
</dbReference>
<organism evidence="5 6">
    <name type="scientific">Streptomyces lichenis</name>
    <dbReference type="NCBI Taxonomy" id="2306967"/>
    <lineage>
        <taxon>Bacteria</taxon>
        <taxon>Bacillati</taxon>
        <taxon>Actinomycetota</taxon>
        <taxon>Actinomycetes</taxon>
        <taxon>Kitasatosporales</taxon>
        <taxon>Streptomycetaceae</taxon>
        <taxon>Streptomyces</taxon>
    </lineage>
</organism>
<keyword evidence="2" id="KW-0808">Transferase</keyword>
<evidence type="ECO:0000313" key="6">
    <source>
        <dbReference type="Proteomes" id="UP001522868"/>
    </source>
</evidence>
<evidence type="ECO:0000256" key="1">
    <source>
        <dbReference type="ARBA" id="ARBA00022603"/>
    </source>
</evidence>
<protein>
    <submittedName>
        <fullName evidence="5">Class I SAM-dependent methyltransferase</fullName>
    </submittedName>
</protein>
<dbReference type="SUPFAM" id="SSF53335">
    <property type="entry name" value="S-adenosyl-L-methionine-dependent methyltransferases"/>
    <property type="match status" value="1"/>
</dbReference>
<dbReference type="Gene3D" id="3.40.50.150">
    <property type="entry name" value="Vaccinia Virus protein VP39"/>
    <property type="match status" value="1"/>
</dbReference>
<evidence type="ECO:0000256" key="2">
    <source>
        <dbReference type="ARBA" id="ARBA00022679"/>
    </source>
</evidence>
<evidence type="ECO:0000259" key="4">
    <source>
        <dbReference type="Pfam" id="PF13649"/>
    </source>
</evidence>
<name>A0ABT0IC56_9ACTN</name>
<dbReference type="Pfam" id="PF13649">
    <property type="entry name" value="Methyltransf_25"/>
    <property type="match status" value="1"/>
</dbReference>
<proteinExistence type="predicted"/>
<dbReference type="RefSeq" id="WP_248634545.1">
    <property type="nucleotide sequence ID" value="NZ_JALPTH010000014.1"/>
</dbReference>
<dbReference type="InterPro" id="IPR041698">
    <property type="entry name" value="Methyltransf_25"/>
</dbReference>
<sequence>MNDGPDSFDDLAEAYAGSADELPFRRDIEIPSLLTALGDLTGRRVLDLGCGPGLHSRLLARAGARVTGTDASPGMIAWARRQEAREPLGITYEVADAGATEPPGRDFDTVLAVYVLPYADTPDALLAMCRTARTALSRRGGTLLAATLNPDYATTPGYYRRYGFDLTAHRPHDPARTPVPDPRDGDTIALRTWMVGRHFDVTARYWSAATHELALRTAGFTDITWQRPTAGPDADHTALAGYLATPHALLLTARATPTPA</sequence>
<dbReference type="GO" id="GO:0032259">
    <property type="term" value="P:methylation"/>
    <property type="evidence" value="ECO:0007669"/>
    <property type="project" value="UniProtKB-KW"/>
</dbReference>
<feature type="domain" description="Methyltransferase" evidence="4">
    <location>
        <begin position="45"/>
        <end position="133"/>
    </location>
</feature>
<reference evidence="5 6" key="1">
    <citation type="submission" date="2022-04" db="EMBL/GenBank/DDBJ databases">
        <title>Streptomyces sp. nov. LCR6-01 isolated from Lichen of Dirinaria sp.</title>
        <authorList>
            <person name="Kanchanasin P."/>
            <person name="Tanasupawat S."/>
            <person name="Phongsopitanun W."/>
        </authorList>
    </citation>
    <scope>NUCLEOTIDE SEQUENCE [LARGE SCALE GENOMIC DNA]</scope>
    <source>
        <strain evidence="5 6">LCR6-01</strain>
    </source>
</reference>
<dbReference type="Proteomes" id="UP001522868">
    <property type="component" value="Unassembled WGS sequence"/>
</dbReference>
<keyword evidence="1 5" id="KW-0489">Methyltransferase</keyword>
<keyword evidence="3" id="KW-0949">S-adenosyl-L-methionine</keyword>
<dbReference type="PANTHER" id="PTHR43464:SF19">
    <property type="entry name" value="UBIQUINONE BIOSYNTHESIS O-METHYLTRANSFERASE, MITOCHONDRIAL"/>
    <property type="match status" value="1"/>
</dbReference>
<dbReference type="EMBL" id="JALPTH010000014">
    <property type="protein sequence ID" value="MCK8678900.1"/>
    <property type="molecule type" value="Genomic_DNA"/>
</dbReference>
<accession>A0ABT0IC56</accession>
<evidence type="ECO:0000313" key="5">
    <source>
        <dbReference type="EMBL" id="MCK8678900.1"/>
    </source>
</evidence>